<organism evidence="2 3">
    <name type="scientific">Macrostomum lignano</name>
    <dbReference type="NCBI Taxonomy" id="282301"/>
    <lineage>
        <taxon>Eukaryota</taxon>
        <taxon>Metazoa</taxon>
        <taxon>Spiralia</taxon>
        <taxon>Lophotrochozoa</taxon>
        <taxon>Platyhelminthes</taxon>
        <taxon>Rhabditophora</taxon>
        <taxon>Macrostomorpha</taxon>
        <taxon>Macrostomida</taxon>
        <taxon>Macrostomidae</taxon>
        <taxon>Macrostomum</taxon>
    </lineage>
</organism>
<feature type="compositionally biased region" description="Low complexity" evidence="1">
    <location>
        <begin position="9"/>
        <end position="21"/>
    </location>
</feature>
<dbReference type="AlphaFoldDB" id="A0A1I8JRR9"/>
<name>A0A1I8JRR9_9PLAT</name>
<dbReference type="WBParaSite" id="snap_masked-unitig_37704-processed-gene-0.0-mRNA-1">
    <property type="protein sequence ID" value="snap_masked-unitig_37704-processed-gene-0.0-mRNA-1"/>
    <property type="gene ID" value="snap_masked-unitig_37704-processed-gene-0.0"/>
</dbReference>
<accession>A0A1I8JRR9</accession>
<dbReference type="Proteomes" id="UP000095280">
    <property type="component" value="Unplaced"/>
</dbReference>
<evidence type="ECO:0000256" key="1">
    <source>
        <dbReference type="SAM" id="MobiDB-lite"/>
    </source>
</evidence>
<protein>
    <submittedName>
        <fullName evidence="3">Uncharacterized protein</fullName>
    </submittedName>
</protein>
<sequence>MGKLMEQRAVAVAPAGSGAPADLGRPPIQRGRGATREMHRQSAAATIRNSLIGPGEMNRRRTLSTHGMDLSTYAASPSICVQPTEVFVLDSKNFEAAGPEQGEPGGRRWRFWLAKPRRNS</sequence>
<feature type="region of interest" description="Disordered" evidence="1">
    <location>
        <begin position="1"/>
        <end position="59"/>
    </location>
</feature>
<reference evidence="3" key="1">
    <citation type="submission" date="2016-11" db="UniProtKB">
        <authorList>
            <consortium name="WormBaseParasite"/>
        </authorList>
    </citation>
    <scope>IDENTIFICATION</scope>
</reference>
<proteinExistence type="predicted"/>
<keyword evidence="2" id="KW-1185">Reference proteome</keyword>
<evidence type="ECO:0000313" key="2">
    <source>
        <dbReference type="Proteomes" id="UP000095280"/>
    </source>
</evidence>
<evidence type="ECO:0000313" key="3">
    <source>
        <dbReference type="WBParaSite" id="snap_masked-unitig_37704-processed-gene-0.0-mRNA-1"/>
    </source>
</evidence>